<gene>
    <name evidence="3" type="ORF">K7B09_02870</name>
</gene>
<organism evidence="3 4">
    <name type="scientific">Thermomonas beijingensis</name>
    <dbReference type="NCBI Taxonomy" id="2872701"/>
    <lineage>
        <taxon>Bacteria</taxon>
        <taxon>Pseudomonadati</taxon>
        <taxon>Pseudomonadota</taxon>
        <taxon>Gammaproteobacteria</taxon>
        <taxon>Lysobacterales</taxon>
        <taxon>Lysobacteraceae</taxon>
        <taxon>Thermomonas</taxon>
    </lineage>
</organism>
<dbReference type="RefSeq" id="WP_223626571.1">
    <property type="nucleotide sequence ID" value="NZ_JAIQDJ010000001.1"/>
</dbReference>
<evidence type="ECO:0000313" key="4">
    <source>
        <dbReference type="Proteomes" id="UP001430290"/>
    </source>
</evidence>
<accession>A0ABS7TBT3</accession>
<keyword evidence="2" id="KW-0732">Signal</keyword>
<feature type="signal peptide" evidence="2">
    <location>
        <begin position="1"/>
        <end position="19"/>
    </location>
</feature>
<evidence type="ECO:0000313" key="3">
    <source>
        <dbReference type="EMBL" id="MBZ4185267.1"/>
    </source>
</evidence>
<proteinExistence type="predicted"/>
<evidence type="ECO:0000256" key="2">
    <source>
        <dbReference type="SAM" id="SignalP"/>
    </source>
</evidence>
<dbReference type="PROSITE" id="PS51257">
    <property type="entry name" value="PROKAR_LIPOPROTEIN"/>
    <property type="match status" value="1"/>
</dbReference>
<dbReference type="Proteomes" id="UP001430290">
    <property type="component" value="Unassembled WGS sequence"/>
</dbReference>
<feature type="chain" id="PRO_5046268809" description="Lipoprotein" evidence="2">
    <location>
        <begin position="20"/>
        <end position="249"/>
    </location>
</feature>
<evidence type="ECO:0000256" key="1">
    <source>
        <dbReference type="SAM" id="MobiDB-lite"/>
    </source>
</evidence>
<evidence type="ECO:0008006" key="5">
    <source>
        <dbReference type="Google" id="ProtNLM"/>
    </source>
</evidence>
<keyword evidence="4" id="KW-1185">Reference proteome</keyword>
<comment type="caution">
    <text evidence="3">The sequence shown here is derived from an EMBL/GenBank/DDBJ whole genome shotgun (WGS) entry which is preliminary data.</text>
</comment>
<sequence>MNSSSVRIFALGLSSLVAALSACTPTPTPAPSAAPNPGTAASTAPAATAAPATAAHAAPAATETWELPGSLGPLTTRAELEARFGKTNVRDDRLPGAEGEGAVPVLTVFPDDAKQRLQLVLDPEQPNNQDAPIQELRITDPDSRWHDVNGLHPGMTLAELVKRNGAPISFYGLDWDYGGSVQDWHGGKLANAVGDKLFHRVTLAARTRTTATALPTGDTVFRSDDPRWPAIGNALVVSELGISWPHEGE</sequence>
<name>A0ABS7TBT3_9GAMM</name>
<dbReference type="EMBL" id="JAIQDJ010000001">
    <property type="protein sequence ID" value="MBZ4185267.1"/>
    <property type="molecule type" value="Genomic_DNA"/>
</dbReference>
<reference evidence="3" key="1">
    <citation type="submission" date="2021-09" db="EMBL/GenBank/DDBJ databases">
        <authorList>
            <person name="Wu T."/>
            <person name="Guo S.Z."/>
        </authorList>
    </citation>
    <scope>NUCLEOTIDE SEQUENCE</scope>
    <source>
        <strain evidence="3">RSS-23</strain>
    </source>
</reference>
<feature type="region of interest" description="Disordered" evidence="1">
    <location>
        <begin position="24"/>
        <end position="72"/>
    </location>
</feature>
<feature type="compositionally biased region" description="Low complexity" evidence="1">
    <location>
        <begin position="35"/>
        <end position="64"/>
    </location>
</feature>
<protein>
    <recommendedName>
        <fullName evidence="5">Lipoprotein</fullName>
    </recommendedName>
</protein>